<accession>A0AAV7WBM2</accession>
<comment type="caution">
    <text evidence="2">The sequence shown here is derived from an EMBL/GenBank/DDBJ whole genome shotgun (WGS) entry which is preliminary data.</text>
</comment>
<sequence>MAPGRKARSPLEPGSVTGLGHRALSTAPRLSETPGETKRLCKRAERKGPFECTPGTQPSCPNERWA</sequence>
<evidence type="ECO:0000256" key="1">
    <source>
        <dbReference type="SAM" id="MobiDB-lite"/>
    </source>
</evidence>
<dbReference type="EMBL" id="JANPWB010000002">
    <property type="protein sequence ID" value="KAJ1211445.1"/>
    <property type="molecule type" value="Genomic_DNA"/>
</dbReference>
<gene>
    <name evidence="2" type="ORF">NDU88_006805</name>
</gene>
<evidence type="ECO:0000313" key="3">
    <source>
        <dbReference type="Proteomes" id="UP001066276"/>
    </source>
</evidence>
<name>A0AAV7WBM2_PLEWA</name>
<evidence type="ECO:0000313" key="2">
    <source>
        <dbReference type="EMBL" id="KAJ1211445.1"/>
    </source>
</evidence>
<reference evidence="2" key="1">
    <citation type="journal article" date="2022" name="bioRxiv">
        <title>Sequencing and chromosome-scale assembly of the giantPleurodeles waltlgenome.</title>
        <authorList>
            <person name="Brown T."/>
            <person name="Elewa A."/>
            <person name="Iarovenko S."/>
            <person name="Subramanian E."/>
            <person name="Araus A.J."/>
            <person name="Petzold A."/>
            <person name="Susuki M."/>
            <person name="Suzuki K.-i.T."/>
            <person name="Hayashi T."/>
            <person name="Toyoda A."/>
            <person name="Oliveira C."/>
            <person name="Osipova E."/>
            <person name="Leigh N.D."/>
            <person name="Simon A."/>
            <person name="Yun M.H."/>
        </authorList>
    </citation>
    <scope>NUCLEOTIDE SEQUENCE</scope>
    <source>
        <strain evidence="2">20211129_DDA</strain>
        <tissue evidence="2">Liver</tissue>
    </source>
</reference>
<organism evidence="2 3">
    <name type="scientific">Pleurodeles waltl</name>
    <name type="common">Iberian ribbed newt</name>
    <dbReference type="NCBI Taxonomy" id="8319"/>
    <lineage>
        <taxon>Eukaryota</taxon>
        <taxon>Metazoa</taxon>
        <taxon>Chordata</taxon>
        <taxon>Craniata</taxon>
        <taxon>Vertebrata</taxon>
        <taxon>Euteleostomi</taxon>
        <taxon>Amphibia</taxon>
        <taxon>Batrachia</taxon>
        <taxon>Caudata</taxon>
        <taxon>Salamandroidea</taxon>
        <taxon>Salamandridae</taxon>
        <taxon>Pleurodelinae</taxon>
        <taxon>Pleurodeles</taxon>
    </lineage>
</organism>
<keyword evidence="3" id="KW-1185">Reference proteome</keyword>
<dbReference type="Proteomes" id="UP001066276">
    <property type="component" value="Chromosome 1_2"/>
</dbReference>
<feature type="compositionally biased region" description="Basic and acidic residues" evidence="1">
    <location>
        <begin position="35"/>
        <end position="49"/>
    </location>
</feature>
<dbReference type="AlphaFoldDB" id="A0AAV7WBM2"/>
<proteinExistence type="predicted"/>
<protein>
    <submittedName>
        <fullName evidence="2">Uncharacterized protein</fullName>
    </submittedName>
</protein>
<feature type="region of interest" description="Disordered" evidence="1">
    <location>
        <begin position="1"/>
        <end position="66"/>
    </location>
</feature>